<evidence type="ECO:0000256" key="4">
    <source>
        <dbReference type="ARBA" id="ARBA00022694"/>
    </source>
</evidence>
<dbReference type="InterPro" id="IPR020103">
    <property type="entry name" value="PsdUridine_synth_cat_dom_sf"/>
</dbReference>
<dbReference type="GO" id="GO:0160148">
    <property type="term" value="F:tRNA pseudouridine(55) synthase activity"/>
    <property type="evidence" value="ECO:0007669"/>
    <property type="project" value="UniProtKB-EC"/>
</dbReference>
<organism evidence="7 8">
    <name type="scientific">Candidatus Kaiserbacteria bacterium RIFCSPLOWO2_12_FULL_45_26</name>
    <dbReference type="NCBI Taxonomy" id="1798525"/>
    <lineage>
        <taxon>Bacteria</taxon>
        <taxon>Candidatus Kaiseribacteriota</taxon>
    </lineage>
</organism>
<dbReference type="EC" id="5.4.99.25" evidence="3"/>
<comment type="catalytic activity">
    <reaction evidence="1">
        <text>uridine(55) in tRNA = pseudouridine(55) in tRNA</text>
        <dbReference type="Rhea" id="RHEA:42532"/>
        <dbReference type="Rhea" id="RHEA-COMP:10101"/>
        <dbReference type="Rhea" id="RHEA-COMP:10102"/>
        <dbReference type="ChEBI" id="CHEBI:65314"/>
        <dbReference type="ChEBI" id="CHEBI:65315"/>
        <dbReference type="EC" id="5.4.99.25"/>
    </reaction>
</comment>
<keyword evidence="4" id="KW-0819">tRNA processing</keyword>
<dbReference type="AlphaFoldDB" id="A0A1F6FHC0"/>
<dbReference type="GO" id="GO:0003723">
    <property type="term" value="F:RNA binding"/>
    <property type="evidence" value="ECO:0007669"/>
    <property type="project" value="InterPro"/>
</dbReference>
<dbReference type="SUPFAM" id="SSF55120">
    <property type="entry name" value="Pseudouridine synthase"/>
    <property type="match status" value="1"/>
</dbReference>
<accession>A0A1F6FHC0</accession>
<dbReference type="GO" id="GO:1990481">
    <property type="term" value="P:mRNA pseudouridine synthesis"/>
    <property type="evidence" value="ECO:0007669"/>
    <property type="project" value="TreeGrafter"/>
</dbReference>
<keyword evidence="5" id="KW-0413">Isomerase</keyword>
<evidence type="ECO:0000256" key="1">
    <source>
        <dbReference type="ARBA" id="ARBA00000385"/>
    </source>
</evidence>
<evidence type="ECO:0000313" key="8">
    <source>
        <dbReference type="Proteomes" id="UP000177325"/>
    </source>
</evidence>
<dbReference type="Pfam" id="PF01509">
    <property type="entry name" value="TruB_N"/>
    <property type="match status" value="1"/>
</dbReference>
<evidence type="ECO:0000313" key="7">
    <source>
        <dbReference type="EMBL" id="OGG85255.1"/>
    </source>
</evidence>
<dbReference type="STRING" id="1798525.A3G90_04340"/>
<proteinExistence type="inferred from homology"/>
<dbReference type="GO" id="GO:0006400">
    <property type="term" value="P:tRNA modification"/>
    <property type="evidence" value="ECO:0007669"/>
    <property type="project" value="TreeGrafter"/>
</dbReference>
<name>A0A1F6FHC0_9BACT</name>
<dbReference type="InterPro" id="IPR014780">
    <property type="entry name" value="tRNA_psdUridine_synth_TruB"/>
</dbReference>
<dbReference type="PANTHER" id="PTHR13767">
    <property type="entry name" value="TRNA-PSEUDOURIDINE SYNTHASE"/>
    <property type="match status" value="1"/>
</dbReference>
<evidence type="ECO:0000256" key="3">
    <source>
        <dbReference type="ARBA" id="ARBA00012787"/>
    </source>
</evidence>
<reference evidence="7 8" key="1">
    <citation type="journal article" date="2016" name="Nat. Commun.">
        <title>Thousands of microbial genomes shed light on interconnected biogeochemical processes in an aquifer system.</title>
        <authorList>
            <person name="Anantharaman K."/>
            <person name="Brown C.T."/>
            <person name="Hug L.A."/>
            <person name="Sharon I."/>
            <person name="Castelle C.J."/>
            <person name="Probst A.J."/>
            <person name="Thomas B.C."/>
            <person name="Singh A."/>
            <person name="Wilkins M.J."/>
            <person name="Karaoz U."/>
            <person name="Brodie E.L."/>
            <person name="Williams K.H."/>
            <person name="Hubbard S.S."/>
            <person name="Banfield J.F."/>
        </authorList>
    </citation>
    <scope>NUCLEOTIDE SEQUENCE [LARGE SCALE GENOMIC DNA]</scope>
</reference>
<dbReference type="EMBL" id="MFMM01000001">
    <property type="protein sequence ID" value="OGG85255.1"/>
    <property type="molecule type" value="Genomic_DNA"/>
</dbReference>
<comment type="similarity">
    <text evidence="2">Belongs to the pseudouridine synthase TruB family. Type 1 subfamily.</text>
</comment>
<feature type="domain" description="Pseudouridine synthase II N-terminal" evidence="6">
    <location>
        <begin position="36"/>
        <end position="160"/>
    </location>
</feature>
<dbReference type="PANTHER" id="PTHR13767:SF2">
    <property type="entry name" value="PSEUDOURIDYLATE SYNTHASE TRUB1"/>
    <property type="match status" value="1"/>
</dbReference>
<dbReference type="Proteomes" id="UP000177325">
    <property type="component" value="Unassembled WGS sequence"/>
</dbReference>
<evidence type="ECO:0000256" key="2">
    <source>
        <dbReference type="ARBA" id="ARBA00005642"/>
    </source>
</evidence>
<gene>
    <name evidence="7" type="ORF">A3G90_04340</name>
</gene>
<dbReference type="InterPro" id="IPR002501">
    <property type="entry name" value="PsdUridine_synth_N"/>
</dbReference>
<evidence type="ECO:0000256" key="5">
    <source>
        <dbReference type="ARBA" id="ARBA00023235"/>
    </source>
</evidence>
<evidence type="ECO:0000259" key="6">
    <source>
        <dbReference type="Pfam" id="PF01509"/>
    </source>
</evidence>
<sequence>MIPPFVVLDKAVGQTPLEVAEAWRLTQPELKDVPLAYAGRLDPMASGQLLVLIGEECKKQGEYHDLDKEYQVAMLFGAASDSGDILGLIKESGPIAVEEETVSAVLEKLIGEITMTYPIFSAKTVAGKPLHTWTMENRLAEITIPTRTSHIYSLTLNNIETITRNDLVEKALQKIALLPPVTDPRKSLGNDFRRPDVYKTWETFKNTGSPADVFYIANCNCIASSGTYMRSLTEVVAEALGTTGLAFAIHRSKMGHYDAATNTWPTLFR</sequence>
<dbReference type="Gene3D" id="3.30.2350.10">
    <property type="entry name" value="Pseudouridine synthase"/>
    <property type="match status" value="1"/>
</dbReference>
<comment type="caution">
    <text evidence="7">The sequence shown here is derived from an EMBL/GenBank/DDBJ whole genome shotgun (WGS) entry which is preliminary data.</text>
</comment>
<protein>
    <recommendedName>
        <fullName evidence="3">tRNA pseudouridine(55) synthase</fullName>
        <ecNumber evidence="3">5.4.99.25</ecNumber>
    </recommendedName>
</protein>